<comment type="subcellular location">
    <subcellularLocation>
        <location evidence="1">Nucleus</location>
    </subcellularLocation>
</comment>
<organism evidence="4 5">
    <name type="scientific">Colletotrichum scovillei</name>
    <dbReference type="NCBI Taxonomy" id="1209932"/>
    <lineage>
        <taxon>Eukaryota</taxon>
        <taxon>Fungi</taxon>
        <taxon>Dikarya</taxon>
        <taxon>Ascomycota</taxon>
        <taxon>Pezizomycotina</taxon>
        <taxon>Sordariomycetes</taxon>
        <taxon>Hypocreomycetidae</taxon>
        <taxon>Glomerellales</taxon>
        <taxon>Glomerellaceae</taxon>
        <taxon>Colletotrichum</taxon>
        <taxon>Colletotrichum acutatum species complex</taxon>
    </lineage>
</organism>
<evidence type="ECO:0000256" key="1">
    <source>
        <dbReference type="ARBA" id="ARBA00004123"/>
    </source>
</evidence>
<sequence length="535" mass="60221">MADSKAPTRRQTSGDSRVRSGCRTCRGRRVKCPEQRPICDHCRRLGLVCRYELKLTWQAAHGCEVQHQSFSKRRSQTSNFDEDTEEWMFLNSHVHDFQHVPHRININIPMHRTSTNSARKLLGDGSTGLSLSPSHFGLSSLGLSQDEAYLLHYFDNFIAPRCVVSCDQNPYRHIILRIASSSPDGPVLQGILAVSAQQMQALGHAKGTFRIWDHRNRALELLRGYLFAYAEVEGNTLTRSMLAQEIMASTMMICFFEILHDCSDSWKVHASFGKSFLRHELASSHTVSSDCKELYGFAAAYFTYHDALASTAGTNLEMQDHNSSLCHFLVGEEPVLESLSGCSKLQIALLSEISDLASEASSPENILERTNSWGRKRNAIERKLYLMKDASVPTSSELPSRSVKEETPWLVSELKRLTCLLYFYARVDGSNPSDPHIMRLTEKILELLPHISLQTNTVLWPLFIVATLGVRPGSDGDRKLILERLHLLQQTRQLGNVRKARQIIENVWNARDIGSCGGDQGWAVLEGRHDAMSLA</sequence>
<dbReference type="SMART" id="SM00066">
    <property type="entry name" value="GAL4"/>
    <property type="match status" value="1"/>
</dbReference>
<evidence type="ECO:0000256" key="2">
    <source>
        <dbReference type="ARBA" id="ARBA00023242"/>
    </source>
</evidence>
<name>A0A9P7QTB4_9PEZI</name>
<dbReference type="InterPro" id="IPR001138">
    <property type="entry name" value="Zn2Cys6_DnaBD"/>
</dbReference>
<dbReference type="PANTHER" id="PTHR37534:SF49">
    <property type="entry name" value="LYSINE BIOSYNTHESIS REGULATORY PROTEIN LYS14"/>
    <property type="match status" value="1"/>
</dbReference>
<feature type="domain" description="Zn(2)-C6 fungal-type" evidence="3">
    <location>
        <begin position="21"/>
        <end position="51"/>
    </location>
</feature>
<gene>
    <name evidence="4" type="ORF">JMJ77_002825</name>
</gene>
<keyword evidence="2" id="KW-0539">Nucleus</keyword>
<accession>A0A9P7QTB4</accession>
<reference evidence="4" key="1">
    <citation type="submission" date="2021-05" db="EMBL/GenBank/DDBJ databases">
        <title>Comparative genomics of three Colletotrichum scovillei strains and genetic complementation revealed genes involved fungal growth and virulence on chili pepper.</title>
        <authorList>
            <person name="Hsieh D.-K."/>
            <person name="Chuang S.-C."/>
            <person name="Chen C.-Y."/>
            <person name="Chao Y.-T."/>
            <person name="Lu M.-Y.J."/>
            <person name="Lee M.-H."/>
            <person name="Shih M.-C."/>
        </authorList>
    </citation>
    <scope>NUCLEOTIDE SEQUENCE</scope>
    <source>
        <strain evidence="4">Coll-153</strain>
    </source>
</reference>
<proteinExistence type="predicted"/>
<dbReference type="Pfam" id="PF00172">
    <property type="entry name" value="Zn_clus"/>
    <property type="match status" value="1"/>
</dbReference>
<dbReference type="PROSITE" id="PS00463">
    <property type="entry name" value="ZN2_CY6_FUNGAL_1"/>
    <property type="match status" value="1"/>
</dbReference>
<dbReference type="GO" id="GO:0005634">
    <property type="term" value="C:nucleus"/>
    <property type="evidence" value="ECO:0007669"/>
    <property type="project" value="UniProtKB-SubCell"/>
</dbReference>
<dbReference type="SUPFAM" id="SSF57701">
    <property type="entry name" value="Zn2/Cys6 DNA-binding domain"/>
    <property type="match status" value="1"/>
</dbReference>
<dbReference type="EMBL" id="JAESDN010000012">
    <property type="protein sequence ID" value="KAG7043114.1"/>
    <property type="molecule type" value="Genomic_DNA"/>
</dbReference>
<evidence type="ECO:0000259" key="3">
    <source>
        <dbReference type="PROSITE" id="PS50048"/>
    </source>
</evidence>
<evidence type="ECO:0000313" key="4">
    <source>
        <dbReference type="EMBL" id="KAG7043114.1"/>
    </source>
</evidence>
<dbReference type="PANTHER" id="PTHR37534">
    <property type="entry name" value="TRANSCRIPTIONAL ACTIVATOR PROTEIN UGA3"/>
    <property type="match status" value="1"/>
</dbReference>
<dbReference type="Pfam" id="PF11951">
    <property type="entry name" value="Fungal_trans_2"/>
    <property type="match status" value="1"/>
</dbReference>
<dbReference type="PROSITE" id="PS50048">
    <property type="entry name" value="ZN2_CY6_FUNGAL_2"/>
    <property type="match status" value="1"/>
</dbReference>
<dbReference type="Proteomes" id="UP000699042">
    <property type="component" value="Unassembled WGS sequence"/>
</dbReference>
<dbReference type="Gene3D" id="4.10.240.10">
    <property type="entry name" value="Zn(2)-C6 fungal-type DNA-binding domain"/>
    <property type="match status" value="1"/>
</dbReference>
<dbReference type="GO" id="GO:0008270">
    <property type="term" value="F:zinc ion binding"/>
    <property type="evidence" value="ECO:0007669"/>
    <property type="project" value="InterPro"/>
</dbReference>
<dbReference type="CDD" id="cd00067">
    <property type="entry name" value="GAL4"/>
    <property type="match status" value="1"/>
</dbReference>
<protein>
    <submittedName>
        <fullName evidence="4">Zn(II)2Cys6 transcription factor</fullName>
    </submittedName>
</protein>
<dbReference type="GO" id="GO:0000976">
    <property type="term" value="F:transcription cis-regulatory region binding"/>
    <property type="evidence" value="ECO:0007669"/>
    <property type="project" value="TreeGrafter"/>
</dbReference>
<keyword evidence="5" id="KW-1185">Reference proteome</keyword>
<comment type="caution">
    <text evidence="4">The sequence shown here is derived from an EMBL/GenBank/DDBJ whole genome shotgun (WGS) entry which is preliminary data.</text>
</comment>
<dbReference type="GO" id="GO:0045944">
    <property type="term" value="P:positive regulation of transcription by RNA polymerase II"/>
    <property type="evidence" value="ECO:0007669"/>
    <property type="project" value="TreeGrafter"/>
</dbReference>
<evidence type="ECO:0000313" key="5">
    <source>
        <dbReference type="Proteomes" id="UP000699042"/>
    </source>
</evidence>
<dbReference type="AlphaFoldDB" id="A0A9P7QTB4"/>
<dbReference type="GO" id="GO:0000981">
    <property type="term" value="F:DNA-binding transcription factor activity, RNA polymerase II-specific"/>
    <property type="evidence" value="ECO:0007669"/>
    <property type="project" value="InterPro"/>
</dbReference>
<dbReference type="InterPro" id="IPR021858">
    <property type="entry name" value="Fun_TF"/>
</dbReference>
<dbReference type="InterPro" id="IPR036864">
    <property type="entry name" value="Zn2-C6_fun-type_DNA-bd_sf"/>
</dbReference>